<proteinExistence type="predicted"/>
<organism evidence="1 2">
    <name type="scientific">Acinetobacter radioresistens SK82</name>
    <dbReference type="NCBI Taxonomy" id="596318"/>
    <lineage>
        <taxon>Bacteria</taxon>
        <taxon>Pseudomonadati</taxon>
        <taxon>Pseudomonadota</taxon>
        <taxon>Gammaproteobacteria</taxon>
        <taxon>Moraxellales</taxon>
        <taxon>Moraxellaceae</taxon>
        <taxon>Acinetobacter</taxon>
    </lineage>
</organism>
<dbReference type="EMBL" id="ACVR01000072">
    <property type="protein sequence ID" value="EET81304.1"/>
    <property type="molecule type" value="Genomic_DNA"/>
</dbReference>
<sequence length="151" mass="16744">MTVKTGLVDNQKTKLQMQNPATKAWENVAEVVTLPLPGSTVAEDDVTTLDDDDTVGVPAGPFQNEALEIQMLQISGSSQQRDMYRAFRNKEVRTYRIMCPDAKALTYQFDASILSWKPGSEKSKKNRITVSLKPNGTVIISNTDGQIWPIV</sequence>
<gene>
    <name evidence="1" type="ORF">ACIRA0001_0085</name>
</gene>
<reference evidence="1 2" key="1">
    <citation type="submission" date="2009-07" db="EMBL/GenBank/DDBJ databases">
        <authorList>
            <person name="Madupu R."/>
            <person name="Durkin A.S."/>
            <person name="Torralba M."/>
            <person name="Methe B."/>
            <person name="Sutton G.G."/>
            <person name="Strausberg R.L."/>
            <person name="Nelson K.E."/>
        </authorList>
    </citation>
    <scope>NUCLEOTIDE SEQUENCE [LARGE SCALE GENOMIC DNA]</scope>
    <source>
        <strain evidence="1 2">SK82</strain>
    </source>
</reference>
<dbReference type="Proteomes" id="UP000018419">
    <property type="component" value="Unassembled WGS sequence"/>
</dbReference>
<evidence type="ECO:0000313" key="1">
    <source>
        <dbReference type="EMBL" id="EET81304.1"/>
    </source>
</evidence>
<keyword evidence="2" id="KW-1185">Reference proteome</keyword>
<comment type="caution">
    <text evidence="1">The sequence shown here is derived from an EMBL/GenBank/DDBJ whole genome shotgun (WGS) entry which is preliminary data.</text>
</comment>
<evidence type="ECO:0008006" key="3">
    <source>
        <dbReference type="Google" id="ProtNLM"/>
    </source>
</evidence>
<protein>
    <recommendedName>
        <fullName evidence="3">Phage tail protein</fullName>
    </recommendedName>
</protein>
<name>A0ABM9YKD6_ACIRA</name>
<accession>A0ABM9YKD6</accession>
<evidence type="ECO:0000313" key="2">
    <source>
        <dbReference type="Proteomes" id="UP000018419"/>
    </source>
</evidence>
<dbReference type="Gene3D" id="4.10.410.40">
    <property type="match status" value="1"/>
</dbReference>
<dbReference type="RefSeq" id="WP_005016285.1">
    <property type="nucleotide sequence ID" value="NZ_ACVR01000072.1"/>
</dbReference>